<comment type="caution">
    <text evidence="5">The sequence shown here is derived from an EMBL/GenBank/DDBJ whole genome shotgun (WGS) entry which is preliminary data.</text>
</comment>
<gene>
    <name evidence="5" type="primary">MIB1</name>
    <name evidence="5" type="ORF">H2200_004166</name>
</gene>
<evidence type="ECO:0000313" key="5">
    <source>
        <dbReference type="EMBL" id="KAJ9612569.1"/>
    </source>
</evidence>
<evidence type="ECO:0000256" key="2">
    <source>
        <dbReference type="ARBA" id="ARBA00023043"/>
    </source>
</evidence>
<protein>
    <submittedName>
        <fullName evidence="5">E3 ubiquitin-protein ligase mib1</fullName>
        <ecNumber evidence="5">2.3.2.27</ecNumber>
    </submittedName>
</protein>
<keyword evidence="6" id="KW-1185">Reference proteome</keyword>
<dbReference type="GO" id="GO:0061630">
    <property type="term" value="F:ubiquitin protein ligase activity"/>
    <property type="evidence" value="ECO:0007669"/>
    <property type="project" value="UniProtKB-EC"/>
</dbReference>
<evidence type="ECO:0000256" key="3">
    <source>
        <dbReference type="PROSITE-ProRule" id="PRU00023"/>
    </source>
</evidence>
<dbReference type="Proteomes" id="UP001172673">
    <property type="component" value="Unassembled WGS sequence"/>
</dbReference>
<dbReference type="EC" id="2.3.2.27" evidence="5"/>
<proteinExistence type="predicted"/>
<dbReference type="GO" id="GO:0004540">
    <property type="term" value="F:RNA nuclease activity"/>
    <property type="evidence" value="ECO:0007669"/>
    <property type="project" value="TreeGrafter"/>
</dbReference>
<dbReference type="SUPFAM" id="SSF48403">
    <property type="entry name" value="Ankyrin repeat"/>
    <property type="match status" value="1"/>
</dbReference>
<dbReference type="PANTHER" id="PTHR24141">
    <property type="entry name" value="2-5A-DEPENDENT RIBONUCLEASE"/>
    <property type="match status" value="1"/>
</dbReference>
<keyword evidence="5" id="KW-0012">Acyltransferase</keyword>
<keyword evidence="1" id="KW-0677">Repeat</keyword>
<keyword evidence="2 3" id="KW-0040">ANK repeat</keyword>
<dbReference type="AlphaFoldDB" id="A0AA38XFN6"/>
<feature type="repeat" description="ANK" evidence="3">
    <location>
        <begin position="22"/>
        <end position="54"/>
    </location>
</feature>
<keyword evidence="5" id="KW-0808">Transferase</keyword>
<dbReference type="GO" id="GO:0006396">
    <property type="term" value="P:RNA processing"/>
    <property type="evidence" value="ECO:0007669"/>
    <property type="project" value="TreeGrafter"/>
</dbReference>
<dbReference type="InterPro" id="IPR036770">
    <property type="entry name" value="Ankyrin_rpt-contain_sf"/>
</dbReference>
<evidence type="ECO:0000256" key="1">
    <source>
        <dbReference type="ARBA" id="ARBA00022737"/>
    </source>
</evidence>
<dbReference type="Pfam" id="PF12796">
    <property type="entry name" value="Ank_2"/>
    <property type="match status" value="1"/>
</dbReference>
<evidence type="ECO:0000256" key="4">
    <source>
        <dbReference type="SAM" id="MobiDB-lite"/>
    </source>
</evidence>
<accession>A0AA38XFN6</accession>
<reference evidence="5" key="1">
    <citation type="submission" date="2022-10" db="EMBL/GenBank/DDBJ databases">
        <title>Culturing micro-colonial fungi from biological soil crusts in the Mojave desert and describing Neophaeococcomyces mojavensis, and introducing the new genera and species Taxawa tesnikishii.</title>
        <authorList>
            <person name="Kurbessoian T."/>
            <person name="Stajich J.E."/>
        </authorList>
    </citation>
    <scope>NUCLEOTIDE SEQUENCE</scope>
    <source>
        <strain evidence="5">TK_41</strain>
    </source>
</reference>
<dbReference type="InterPro" id="IPR002110">
    <property type="entry name" value="Ankyrin_rpt"/>
</dbReference>
<name>A0AA38XFN6_9EURO</name>
<dbReference type="EMBL" id="JAPDRK010000005">
    <property type="protein sequence ID" value="KAJ9612569.1"/>
    <property type="molecule type" value="Genomic_DNA"/>
</dbReference>
<feature type="region of interest" description="Disordered" evidence="4">
    <location>
        <begin position="1"/>
        <end position="20"/>
    </location>
</feature>
<evidence type="ECO:0000313" key="6">
    <source>
        <dbReference type="Proteomes" id="UP001172673"/>
    </source>
</evidence>
<dbReference type="GO" id="GO:0003723">
    <property type="term" value="F:RNA binding"/>
    <property type="evidence" value="ECO:0007669"/>
    <property type="project" value="TreeGrafter"/>
</dbReference>
<dbReference type="Gene3D" id="1.25.40.20">
    <property type="entry name" value="Ankyrin repeat-containing domain"/>
    <property type="match status" value="1"/>
</dbReference>
<feature type="compositionally biased region" description="Basic and acidic residues" evidence="4">
    <location>
        <begin position="9"/>
        <end position="18"/>
    </location>
</feature>
<dbReference type="SMART" id="SM00248">
    <property type="entry name" value="ANK"/>
    <property type="match status" value="3"/>
</dbReference>
<organism evidence="5 6">
    <name type="scientific">Cladophialophora chaetospira</name>
    <dbReference type="NCBI Taxonomy" id="386627"/>
    <lineage>
        <taxon>Eukaryota</taxon>
        <taxon>Fungi</taxon>
        <taxon>Dikarya</taxon>
        <taxon>Ascomycota</taxon>
        <taxon>Pezizomycotina</taxon>
        <taxon>Eurotiomycetes</taxon>
        <taxon>Chaetothyriomycetidae</taxon>
        <taxon>Chaetothyriales</taxon>
        <taxon>Herpotrichiellaceae</taxon>
        <taxon>Cladophialophora</taxon>
    </lineage>
</organism>
<dbReference type="PANTHER" id="PTHR24141:SF1">
    <property type="entry name" value="2-5A-DEPENDENT RIBONUCLEASE"/>
    <property type="match status" value="1"/>
</dbReference>
<sequence length="137" mass="15394">MSSTSWRNQHSECPEENGHSSTSLTVLQKAIVYGHIAIFCELLNQGADVNATCKDYGSALGIAVQCEQLGMLQLLLNKNADLTKRDRKDRNILWRAVHKRRKDLVRILLEHGVETEEQALAEAKYYGDAEIIALLKT</sequence>
<dbReference type="PROSITE" id="PS50088">
    <property type="entry name" value="ANK_REPEAT"/>
    <property type="match status" value="1"/>
</dbReference>